<dbReference type="EMBL" id="GBRH01279839">
    <property type="protein sequence ID" value="JAD18056.1"/>
    <property type="molecule type" value="Transcribed_RNA"/>
</dbReference>
<feature type="compositionally biased region" description="Polar residues" evidence="1">
    <location>
        <begin position="1"/>
        <end position="13"/>
    </location>
</feature>
<evidence type="ECO:0000256" key="1">
    <source>
        <dbReference type="SAM" id="MobiDB-lite"/>
    </source>
</evidence>
<dbReference type="AlphaFoldDB" id="A0A0A9G1Q4"/>
<dbReference type="EMBL" id="GBRH01178891">
    <property type="protein sequence ID" value="JAE19005.1"/>
    <property type="molecule type" value="Transcribed_RNA"/>
</dbReference>
<sequence>MSTTHQHTTLSSNKRTEAFGYNHNSNEIGTSYHR</sequence>
<reference evidence="2" key="2">
    <citation type="journal article" date="2015" name="Data Brief">
        <title>Shoot transcriptome of the giant reed, Arundo donax.</title>
        <authorList>
            <person name="Barrero R.A."/>
            <person name="Guerrero F.D."/>
            <person name="Moolhuijzen P."/>
            <person name="Goolsby J.A."/>
            <person name="Tidwell J."/>
            <person name="Bellgard S.E."/>
            <person name="Bellgard M.I."/>
        </authorList>
    </citation>
    <scope>NUCLEOTIDE SEQUENCE</scope>
    <source>
        <tissue evidence="2">Shoot tissue taken approximately 20 cm above the soil surface</tissue>
    </source>
</reference>
<feature type="compositionally biased region" description="Polar residues" evidence="1">
    <location>
        <begin position="22"/>
        <end position="34"/>
    </location>
</feature>
<reference evidence="2" key="1">
    <citation type="submission" date="2014-09" db="EMBL/GenBank/DDBJ databases">
        <authorList>
            <person name="Magalhaes I.L.F."/>
            <person name="Oliveira U."/>
            <person name="Santos F.R."/>
            <person name="Vidigal T.H.D.A."/>
            <person name="Brescovit A.D."/>
            <person name="Santos A.J."/>
        </authorList>
    </citation>
    <scope>NUCLEOTIDE SEQUENCE</scope>
    <source>
        <tissue evidence="2">Shoot tissue taken approximately 20 cm above the soil surface</tissue>
    </source>
</reference>
<protein>
    <submittedName>
        <fullName evidence="2">Uncharacterized protein</fullName>
    </submittedName>
</protein>
<organism evidence="2">
    <name type="scientific">Arundo donax</name>
    <name type="common">Giant reed</name>
    <name type="synonym">Donax arundinaceus</name>
    <dbReference type="NCBI Taxonomy" id="35708"/>
    <lineage>
        <taxon>Eukaryota</taxon>
        <taxon>Viridiplantae</taxon>
        <taxon>Streptophyta</taxon>
        <taxon>Embryophyta</taxon>
        <taxon>Tracheophyta</taxon>
        <taxon>Spermatophyta</taxon>
        <taxon>Magnoliopsida</taxon>
        <taxon>Liliopsida</taxon>
        <taxon>Poales</taxon>
        <taxon>Poaceae</taxon>
        <taxon>PACMAD clade</taxon>
        <taxon>Arundinoideae</taxon>
        <taxon>Arundineae</taxon>
        <taxon>Arundo</taxon>
    </lineage>
</organism>
<proteinExistence type="predicted"/>
<accession>A0A0A9G1Q4</accession>
<evidence type="ECO:0000313" key="2">
    <source>
        <dbReference type="EMBL" id="JAE19005.1"/>
    </source>
</evidence>
<name>A0A0A9G1Q4_ARUDO</name>
<feature type="region of interest" description="Disordered" evidence="1">
    <location>
        <begin position="1"/>
        <end position="34"/>
    </location>
</feature>